<dbReference type="EMBL" id="KN840565">
    <property type="protein sequence ID" value="KIP04704.1"/>
    <property type="molecule type" value="Genomic_DNA"/>
</dbReference>
<dbReference type="InterPro" id="IPR043136">
    <property type="entry name" value="B30.2/SPRY_sf"/>
</dbReference>
<evidence type="ECO:0000313" key="3">
    <source>
        <dbReference type="Proteomes" id="UP000053257"/>
    </source>
</evidence>
<accession>A0A0C3NIK2</accession>
<name>A0A0C3NIK2_PHLG1</name>
<feature type="domain" description="B30.2/SPRY" evidence="1">
    <location>
        <begin position="1"/>
        <end position="148"/>
    </location>
</feature>
<dbReference type="Proteomes" id="UP000053257">
    <property type="component" value="Unassembled WGS sequence"/>
</dbReference>
<dbReference type="AlphaFoldDB" id="A0A0C3NIK2"/>
<protein>
    <recommendedName>
        <fullName evidence="1">B30.2/SPRY domain-containing protein</fullName>
    </recommendedName>
</protein>
<evidence type="ECO:0000313" key="2">
    <source>
        <dbReference type="EMBL" id="KIP04704.1"/>
    </source>
</evidence>
<sequence length="296" mass="33196">MLYFEVKITFLPGGEDNIISLGACLVDLPPEQLYPNTAVLYNGVAYESTGRIMYSSASCRGIWDPPPLDPFFCRAAAFQEGDIIGCGFTEKGMQLFFTKNGRCIWESIPCIQYVPPWVIPKPIIVLGLGNALQNDACGVQVNFGRTPFMFNIEAYTEPIKQAIAKWRQAAASLPPELIHHIIIHTLPPLDSLFDHNALVLRTELVLCQSALSSVSNVCRRWWLTLRRVRFALVSISTVKRLQYFTRMASCTLSTANRNPLFISPGPYVKVLELFGEAAQRIYMLLFSDTTRNEHAA</sequence>
<dbReference type="HOGENOM" id="CLU_940442_0_0_1"/>
<dbReference type="OrthoDB" id="25503at2759"/>
<dbReference type="Gene3D" id="2.60.120.920">
    <property type="match status" value="1"/>
</dbReference>
<dbReference type="PROSITE" id="PS50188">
    <property type="entry name" value="B302_SPRY"/>
    <property type="match status" value="1"/>
</dbReference>
<keyword evidence="3" id="KW-1185">Reference proteome</keyword>
<proteinExistence type="predicted"/>
<dbReference type="InterPro" id="IPR001870">
    <property type="entry name" value="B30.2/SPRY"/>
</dbReference>
<gene>
    <name evidence="2" type="ORF">PHLGIDRAFT_182780</name>
</gene>
<reference evidence="2 3" key="1">
    <citation type="journal article" date="2014" name="PLoS Genet.">
        <title>Analysis of the Phlebiopsis gigantea genome, transcriptome and secretome provides insight into its pioneer colonization strategies of wood.</title>
        <authorList>
            <person name="Hori C."/>
            <person name="Ishida T."/>
            <person name="Igarashi K."/>
            <person name="Samejima M."/>
            <person name="Suzuki H."/>
            <person name="Master E."/>
            <person name="Ferreira P."/>
            <person name="Ruiz-Duenas F.J."/>
            <person name="Held B."/>
            <person name="Canessa P."/>
            <person name="Larrondo L.F."/>
            <person name="Schmoll M."/>
            <person name="Druzhinina I.S."/>
            <person name="Kubicek C.P."/>
            <person name="Gaskell J.A."/>
            <person name="Kersten P."/>
            <person name="St John F."/>
            <person name="Glasner J."/>
            <person name="Sabat G."/>
            <person name="Splinter BonDurant S."/>
            <person name="Syed K."/>
            <person name="Yadav J."/>
            <person name="Mgbeahuruike A.C."/>
            <person name="Kovalchuk A."/>
            <person name="Asiegbu F.O."/>
            <person name="Lackner G."/>
            <person name="Hoffmeister D."/>
            <person name="Rencoret J."/>
            <person name="Gutierrez A."/>
            <person name="Sun H."/>
            <person name="Lindquist E."/>
            <person name="Barry K."/>
            <person name="Riley R."/>
            <person name="Grigoriev I.V."/>
            <person name="Henrissat B."/>
            <person name="Kues U."/>
            <person name="Berka R.M."/>
            <person name="Martinez A.T."/>
            <person name="Covert S.F."/>
            <person name="Blanchette R.A."/>
            <person name="Cullen D."/>
        </authorList>
    </citation>
    <scope>NUCLEOTIDE SEQUENCE [LARGE SCALE GENOMIC DNA]</scope>
    <source>
        <strain evidence="2 3">11061_1 CR5-6</strain>
    </source>
</reference>
<evidence type="ECO:0000259" key="1">
    <source>
        <dbReference type="PROSITE" id="PS50188"/>
    </source>
</evidence>
<organism evidence="2 3">
    <name type="scientific">Phlebiopsis gigantea (strain 11061_1 CR5-6)</name>
    <name type="common">White-rot fungus</name>
    <name type="synonym">Peniophora gigantea</name>
    <dbReference type="NCBI Taxonomy" id="745531"/>
    <lineage>
        <taxon>Eukaryota</taxon>
        <taxon>Fungi</taxon>
        <taxon>Dikarya</taxon>
        <taxon>Basidiomycota</taxon>
        <taxon>Agaricomycotina</taxon>
        <taxon>Agaricomycetes</taxon>
        <taxon>Polyporales</taxon>
        <taxon>Phanerochaetaceae</taxon>
        <taxon>Phlebiopsis</taxon>
    </lineage>
</organism>